<evidence type="ECO:0008006" key="4">
    <source>
        <dbReference type="Google" id="ProtNLM"/>
    </source>
</evidence>
<dbReference type="Proteomes" id="UP000466586">
    <property type="component" value="Unassembled WGS sequence"/>
</dbReference>
<dbReference type="InterPro" id="IPR029062">
    <property type="entry name" value="Class_I_gatase-like"/>
</dbReference>
<comment type="caution">
    <text evidence="2">The sequence shown here is derived from an EMBL/GenBank/DDBJ whole genome shotgun (WGS) entry which is preliminary data.</text>
</comment>
<keyword evidence="1" id="KW-0812">Transmembrane</keyword>
<gene>
    <name evidence="2" type="ORF">GS399_17340</name>
</gene>
<evidence type="ECO:0000313" key="2">
    <source>
        <dbReference type="EMBL" id="MXV52740.1"/>
    </source>
</evidence>
<organism evidence="2 3">
    <name type="scientific">Hufsiella arboris</name>
    <dbReference type="NCBI Taxonomy" id="2695275"/>
    <lineage>
        <taxon>Bacteria</taxon>
        <taxon>Pseudomonadati</taxon>
        <taxon>Bacteroidota</taxon>
        <taxon>Sphingobacteriia</taxon>
        <taxon>Sphingobacteriales</taxon>
        <taxon>Sphingobacteriaceae</taxon>
        <taxon>Hufsiella</taxon>
    </lineage>
</organism>
<dbReference type="PANTHER" id="PTHR37947:SF1">
    <property type="entry name" value="BLL2462 PROTEIN"/>
    <property type="match status" value="1"/>
</dbReference>
<reference evidence="2 3" key="1">
    <citation type="submission" date="2019-11" db="EMBL/GenBank/DDBJ databases">
        <title>Pedobacter sp. HMF7647 Genome sequencing and assembly.</title>
        <authorList>
            <person name="Kang H."/>
            <person name="Kim H."/>
            <person name="Joh K."/>
        </authorList>
    </citation>
    <scope>NUCLEOTIDE SEQUENCE [LARGE SCALE GENOMIC DNA]</scope>
    <source>
        <strain evidence="2 3">HMF7647</strain>
    </source>
</reference>
<protein>
    <recommendedName>
        <fullName evidence="4">VWA domain-containing protein</fullName>
    </recommendedName>
</protein>
<keyword evidence="1" id="KW-0472">Membrane</keyword>
<dbReference type="InterPro" id="IPR036465">
    <property type="entry name" value="vWFA_dom_sf"/>
</dbReference>
<sequence length="695" mass="77789">MPFLFLQFTVFTFLWLLLCLALGAGYAFVIYSLPKKDEGNKRKDWLLFAFRTLAVSIIAFLLIAPPLKLTEKTVEKPLVLIAQDNSASLQISQAANFNKKDYETALRNIKSELGSEYDVEEVNFGSAIREGLAFNFREQQTNLSAVFQYVNNRYGGRNVGAVILASDGIYNKGGNPQDEAEKLKTAVYAIALGDTIPKRDLLISNINYNSIVYSGNQFQAEVTIEAYQCKGLSTSLTVTGKGGRLVSRPISITSNNFKQTVLLSLPASEKGIEKFVFNLSPVASELSLKNNARAIFVEVIDGKQKILILANSPHPDIGALKQSIESNKNYEVKVDFAADFQIKDFNDAGLVILHQLPSQLNNLQLLNNRLSEKPVWFILGSQSNTSRFSQIQKILNIVSNGTSQETLPVLADNFFVFRLSNNTKALIPSLPPLISPFGNYALKDQTSVLLNQQIGRVQTNSPLLLVADDSRNRTAILTGEGIWRWRLENFQQKGNHEAIDELVSKVIQYLSARNDRRKFKAYPAKSMFEENENVVFNAELYNDAYELVNTPDVSLAIKSAGKNYNFTFSREGASYRLDAGTLPAGEYSYEAQTKLGIATHQAKGRFVIAENNAEYMQTTANHQLLYSLANQSSGQLIYPNEIGKLPELLRKNELVKTVSYENRRYEDLINLKVIFGLVLLLLGTEWFIRKREGLL</sequence>
<dbReference type="SUPFAM" id="SSF52317">
    <property type="entry name" value="Class I glutamine amidotransferase-like"/>
    <property type="match status" value="1"/>
</dbReference>
<dbReference type="RefSeq" id="WP_160845915.1">
    <property type="nucleotide sequence ID" value="NZ_WVHT01000009.1"/>
</dbReference>
<evidence type="ECO:0000313" key="3">
    <source>
        <dbReference type="Proteomes" id="UP000466586"/>
    </source>
</evidence>
<feature type="transmembrane region" description="Helical" evidence="1">
    <location>
        <begin position="12"/>
        <end position="33"/>
    </location>
</feature>
<dbReference type="PANTHER" id="PTHR37947">
    <property type="entry name" value="BLL2462 PROTEIN"/>
    <property type="match status" value="1"/>
</dbReference>
<proteinExistence type="predicted"/>
<feature type="transmembrane region" description="Helical" evidence="1">
    <location>
        <begin position="45"/>
        <end position="64"/>
    </location>
</feature>
<evidence type="ECO:0000256" key="1">
    <source>
        <dbReference type="SAM" id="Phobius"/>
    </source>
</evidence>
<keyword evidence="1" id="KW-1133">Transmembrane helix</keyword>
<accession>A0A7K1YEA4</accession>
<dbReference type="EMBL" id="WVHT01000009">
    <property type="protein sequence ID" value="MXV52740.1"/>
    <property type="molecule type" value="Genomic_DNA"/>
</dbReference>
<dbReference type="AlphaFoldDB" id="A0A7K1YEA4"/>
<name>A0A7K1YEA4_9SPHI</name>
<dbReference type="Gene3D" id="3.40.50.410">
    <property type="entry name" value="von Willebrand factor, type A domain"/>
    <property type="match status" value="1"/>
</dbReference>
<keyword evidence="3" id="KW-1185">Reference proteome</keyword>